<name>A0ABU2RBD6_9ACTN</name>
<evidence type="ECO:0000256" key="1">
    <source>
        <dbReference type="SAM" id="MobiDB-lite"/>
    </source>
</evidence>
<dbReference type="EMBL" id="JAVRET010000174">
    <property type="protein sequence ID" value="MDT0413692.1"/>
    <property type="molecule type" value="Genomic_DNA"/>
</dbReference>
<gene>
    <name evidence="2" type="ORF">RM698_32275</name>
</gene>
<dbReference type="SUPFAM" id="SSF47413">
    <property type="entry name" value="lambda repressor-like DNA-binding domains"/>
    <property type="match status" value="1"/>
</dbReference>
<evidence type="ECO:0000313" key="3">
    <source>
        <dbReference type="Proteomes" id="UP001183610"/>
    </source>
</evidence>
<dbReference type="InterPro" id="IPR001387">
    <property type="entry name" value="Cro/C1-type_HTH"/>
</dbReference>
<dbReference type="Gene3D" id="1.10.260.40">
    <property type="entry name" value="lambda repressor-like DNA-binding domains"/>
    <property type="match status" value="1"/>
</dbReference>
<dbReference type="Proteomes" id="UP001183610">
    <property type="component" value="Unassembled WGS sequence"/>
</dbReference>
<reference evidence="3" key="1">
    <citation type="submission" date="2023-07" db="EMBL/GenBank/DDBJ databases">
        <title>30 novel species of actinomycetes from the DSMZ collection.</title>
        <authorList>
            <person name="Nouioui I."/>
        </authorList>
    </citation>
    <scope>NUCLEOTIDE SEQUENCE [LARGE SCALE GENOMIC DNA]</scope>
    <source>
        <strain evidence="3">DSM 41979</strain>
    </source>
</reference>
<feature type="region of interest" description="Disordered" evidence="1">
    <location>
        <begin position="1"/>
        <end position="50"/>
    </location>
</feature>
<feature type="region of interest" description="Disordered" evidence="1">
    <location>
        <begin position="157"/>
        <end position="179"/>
    </location>
</feature>
<evidence type="ECO:0000313" key="2">
    <source>
        <dbReference type="EMBL" id="MDT0413692.1"/>
    </source>
</evidence>
<organism evidence="2 3">
    <name type="scientific">Streptomyces evansiae</name>
    <dbReference type="NCBI Taxonomy" id="3075535"/>
    <lineage>
        <taxon>Bacteria</taxon>
        <taxon>Bacillati</taxon>
        <taxon>Actinomycetota</taxon>
        <taxon>Actinomycetes</taxon>
        <taxon>Kitasatosporales</taxon>
        <taxon>Streptomycetaceae</taxon>
        <taxon>Streptomyces</taxon>
    </lineage>
</organism>
<dbReference type="RefSeq" id="WP_010279412.1">
    <property type="nucleotide sequence ID" value="NZ_JAVRET010000174.1"/>
</dbReference>
<comment type="caution">
    <text evidence="2">The sequence shown here is derived from an EMBL/GenBank/DDBJ whole genome shotgun (WGS) entry which is preliminary data.</text>
</comment>
<dbReference type="Pfam" id="PF13560">
    <property type="entry name" value="HTH_31"/>
    <property type="match status" value="1"/>
</dbReference>
<accession>A0ABU2RBD6</accession>
<proteinExistence type="predicted"/>
<sequence>MSVRPPAPRSCQDCGTPLEPEPARSGRPAARCAHCRTRTPAQRQKEEEDRQTRAFCEDVLHAATDTVARHAAALLHQAYGTTAPTGDLLATVACLQRALTVVEAATVARARALHETHATVAAHLSVSADHVRKKYDKKHLDRVLAPYTDPWNPAPVFAATDSEGPPGQEPSLPRAQECSERRAADRLRAALSHTMRRSAASQRAVAEAIRRHPSYVSRLLSGEKPLHWPHVRDFARVLGIAERLLLPLYNVAAGIEPPPETDPVAYLRDYLAGLLLSCGHTPHTLGDALAPTVPPSAVREALHGPGVPDWAVHKQLAAALFSLPSDMRPLWQAAHHHAVARARTSTPSPLHAEHFG</sequence>
<dbReference type="InterPro" id="IPR010982">
    <property type="entry name" value="Lambda_DNA-bd_dom_sf"/>
</dbReference>
<dbReference type="CDD" id="cd00093">
    <property type="entry name" value="HTH_XRE"/>
    <property type="match status" value="1"/>
</dbReference>
<keyword evidence="3" id="KW-1185">Reference proteome</keyword>
<protein>
    <submittedName>
        <fullName evidence="2">Helix-turn-helix transcriptional regulator</fullName>
    </submittedName>
</protein>